<dbReference type="Gramene" id="QL05p033200:mrna">
    <property type="protein sequence ID" value="QL05p033200:mrna"/>
    <property type="gene ID" value="QL05p033200"/>
</dbReference>
<keyword evidence="1" id="KW-0175">Coiled coil</keyword>
<evidence type="ECO:0000313" key="3">
    <source>
        <dbReference type="Proteomes" id="UP000594261"/>
    </source>
</evidence>
<name>A0A7N2R4R6_QUELO</name>
<evidence type="ECO:0000313" key="2">
    <source>
        <dbReference type="EnsemblPlants" id="QL05p033200:mrna"/>
    </source>
</evidence>
<evidence type="ECO:0000256" key="1">
    <source>
        <dbReference type="SAM" id="Coils"/>
    </source>
</evidence>
<sequence length="143" mass="15945">MKKINISVPGETFDLLMLGKAGERETSYGELMHGQVMSPKRHGCVPGVGFGPTPSGNHLRILEKCTLPSLVNATKQKVKEMETQIASLEEKLSSYDSLKAEMCLMKKMFSQMNLLLTFTQDGDDDDVDDHTPIVVNFLYENPH</sequence>
<accession>A0A7N2R4R6</accession>
<proteinExistence type="predicted"/>
<dbReference type="Proteomes" id="UP000594261">
    <property type="component" value="Chromosome 5"/>
</dbReference>
<reference evidence="2 3" key="1">
    <citation type="journal article" date="2016" name="G3 (Bethesda)">
        <title>First Draft Assembly and Annotation of the Genome of a California Endemic Oak Quercus lobata Nee (Fagaceae).</title>
        <authorList>
            <person name="Sork V.L."/>
            <person name="Fitz-Gibbon S.T."/>
            <person name="Puiu D."/>
            <person name="Crepeau M."/>
            <person name="Gugger P.F."/>
            <person name="Sherman R."/>
            <person name="Stevens K."/>
            <person name="Langley C.H."/>
            <person name="Pellegrini M."/>
            <person name="Salzberg S.L."/>
        </authorList>
    </citation>
    <scope>NUCLEOTIDE SEQUENCE [LARGE SCALE GENOMIC DNA]</scope>
    <source>
        <strain evidence="2 3">cv. SW786</strain>
    </source>
</reference>
<dbReference type="EMBL" id="LRBV02000005">
    <property type="status" value="NOT_ANNOTATED_CDS"/>
    <property type="molecule type" value="Genomic_DNA"/>
</dbReference>
<dbReference type="InParanoid" id="A0A7N2R4R6"/>
<feature type="coiled-coil region" evidence="1">
    <location>
        <begin position="71"/>
        <end position="98"/>
    </location>
</feature>
<keyword evidence="3" id="KW-1185">Reference proteome</keyword>
<dbReference type="AlphaFoldDB" id="A0A7N2R4R6"/>
<dbReference type="EnsemblPlants" id="QL05p033200:mrna">
    <property type="protein sequence ID" value="QL05p033200:mrna"/>
    <property type="gene ID" value="QL05p033200"/>
</dbReference>
<protein>
    <submittedName>
        <fullName evidence="2">Uncharacterized protein</fullName>
    </submittedName>
</protein>
<reference evidence="2" key="2">
    <citation type="submission" date="2021-01" db="UniProtKB">
        <authorList>
            <consortium name="EnsemblPlants"/>
        </authorList>
    </citation>
    <scope>IDENTIFICATION</scope>
</reference>
<organism evidence="2 3">
    <name type="scientific">Quercus lobata</name>
    <name type="common">Valley oak</name>
    <dbReference type="NCBI Taxonomy" id="97700"/>
    <lineage>
        <taxon>Eukaryota</taxon>
        <taxon>Viridiplantae</taxon>
        <taxon>Streptophyta</taxon>
        <taxon>Embryophyta</taxon>
        <taxon>Tracheophyta</taxon>
        <taxon>Spermatophyta</taxon>
        <taxon>Magnoliopsida</taxon>
        <taxon>eudicotyledons</taxon>
        <taxon>Gunneridae</taxon>
        <taxon>Pentapetalae</taxon>
        <taxon>rosids</taxon>
        <taxon>fabids</taxon>
        <taxon>Fagales</taxon>
        <taxon>Fagaceae</taxon>
        <taxon>Quercus</taxon>
    </lineage>
</organism>